<dbReference type="GO" id="GO:0006508">
    <property type="term" value="P:proteolysis"/>
    <property type="evidence" value="ECO:0007669"/>
    <property type="project" value="UniProtKB-KW"/>
</dbReference>
<dbReference type="PANTHER" id="PTHR24006:SF687">
    <property type="entry name" value="UBIQUITIN CARBOXYL-TERMINAL HYDROLASE 10"/>
    <property type="match status" value="1"/>
</dbReference>
<dbReference type="GO" id="GO:0005829">
    <property type="term" value="C:cytosol"/>
    <property type="evidence" value="ECO:0007669"/>
    <property type="project" value="TreeGrafter"/>
</dbReference>
<evidence type="ECO:0000313" key="11">
    <source>
        <dbReference type="Proteomes" id="UP000639338"/>
    </source>
</evidence>
<evidence type="ECO:0000256" key="5">
    <source>
        <dbReference type="ARBA" id="ARBA00022786"/>
    </source>
</evidence>
<keyword evidence="6" id="KW-0378">Hydrolase</keyword>
<dbReference type="GO" id="GO:0010506">
    <property type="term" value="P:regulation of autophagy"/>
    <property type="evidence" value="ECO:0007669"/>
    <property type="project" value="TreeGrafter"/>
</dbReference>
<dbReference type="EC" id="3.4.19.12" evidence="3"/>
<name>A0A834XWS4_APHGI</name>
<feature type="region of interest" description="Disordered" evidence="8">
    <location>
        <begin position="489"/>
        <end position="550"/>
    </location>
</feature>
<keyword evidence="11" id="KW-1185">Reference proteome</keyword>
<keyword evidence="5" id="KW-0833">Ubl conjugation pathway</keyword>
<keyword evidence="7" id="KW-0788">Thiol protease</keyword>
<evidence type="ECO:0000313" key="10">
    <source>
        <dbReference type="EMBL" id="KAF7992221.1"/>
    </source>
</evidence>
<feature type="domain" description="USP" evidence="9">
    <location>
        <begin position="597"/>
        <end position="974"/>
    </location>
</feature>
<dbReference type="PROSITE" id="PS50235">
    <property type="entry name" value="USP_3"/>
    <property type="match status" value="1"/>
</dbReference>
<evidence type="ECO:0000256" key="8">
    <source>
        <dbReference type="SAM" id="MobiDB-lite"/>
    </source>
</evidence>
<sequence length="988" mass="111052">MGINMDFKKRLEYKFINLDGLDENAQQELKDILKSDIPPEIVKLPWTNDDNNCIINNTATTTTPTTTTTTATTTTTTTEIPDASNEWQQYDDNVPIYDMQDMGALTAGTVSYPAQYMQVQYPEWQYTSAGGDANVSYPSYVSYAAPVYQPQTNGMISASSTNTTDRRRGINRSHKSDYNPRIINDNISQNYMIQPNHYNTFCQPTAAMQYIRYIQPTGTAVCLTTNQHQQQVHHTNNHQHYPYQNHQTLHQSSGNTKHHQRSSNQYYFNPDIPKNFQNKTDKKYDVNQSLRQLSTNNNTNDLSKKNVVLKSDNTNGDVAKKIPVVEKKLPIVNNDNVDDEIKKAKKIPVVRFADEVIDKKNKPAIIKEEIINITPIVEKNNIKTAKKVGDVKVNGDVKGDVKVKNIESTEKIQSSVTTPQPSTPTPPTPIVVNDKKPVAPVEVVPSVIPVTTSTPSQSTVDTIKTSIPVIKVTTPPVIVPAPISSFASALKKKGPDSSADNDKQSSRYVPIKTTEIIENSVQQKTESSSKRQNKITTQDTSASSVKQALKTPVNGESKKTMKNDLYNNSLDDPNVYRMGEFLLNYEIDKQTVSLIPRGLTNRSNYCYINSILQALLACPPFYNLFKSLSSQKTPLKNSPTPLIDNMIKFINEFTQLSSSSRLSRLEKRSQKKTKDTASDIQCGTAFEPSYVYTMLKNTSCSSVFSIEGRQEDAEEFLSCLLNGISDEMLELMKQVSNDQTNDDNIKLSNDLNCSGSGDEEWTMIGPKNKGSITRCTEIGRTPLSDIFRGQLRSRISRQGDQYSDNVQPFFTLQLDIEKAESVEGALELLVGRDQVEGMICSKTKQQIQAWKQVTLEELPVILILHLKWFNYQLEGCSKIFKNVSYAIDLKIDSKILTSSVAKKLTVKEKQYKLFAVTYHDGKEATKGHYVTDAFHVSYGAWVRYDDSSVKGVSQNDVLNPSTPRVPYLLYYRRSDTIGNNQTTNMRTR</sequence>
<evidence type="ECO:0000256" key="7">
    <source>
        <dbReference type="ARBA" id="ARBA00022807"/>
    </source>
</evidence>
<proteinExistence type="inferred from homology"/>
<comment type="catalytic activity">
    <reaction evidence="1">
        <text>Thiol-dependent hydrolysis of ester, thioester, amide, peptide and isopeptide bonds formed by the C-terminal Gly of ubiquitin (a 76-residue protein attached to proteins as an intracellular targeting signal).</text>
        <dbReference type="EC" id="3.4.19.12"/>
    </reaction>
</comment>
<dbReference type="PROSITE" id="PS00973">
    <property type="entry name" value="USP_2"/>
    <property type="match status" value="1"/>
</dbReference>
<dbReference type="GO" id="GO:0005634">
    <property type="term" value="C:nucleus"/>
    <property type="evidence" value="ECO:0007669"/>
    <property type="project" value="TreeGrafter"/>
</dbReference>
<dbReference type="GO" id="GO:0030330">
    <property type="term" value="P:DNA damage response, signal transduction by p53 class mediator"/>
    <property type="evidence" value="ECO:0007669"/>
    <property type="project" value="TreeGrafter"/>
</dbReference>
<dbReference type="PANTHER" id="PTHR24006">
    <property type="entry name" value="UBIQUITIN CARBOXYL-TERMINAL HYDROLASE"/>
    <property type="match status" value="1"/>
</dbReference>
<feature type="compositionally biased region" description="Polar residues" evidence="8">
    <location>
        <begin position="534"/>
        <end position="546"/>
    </location>
</feature>
<dbReference type="InterPro" id="IPR028889">
    <property type="entry name" value="USP"/>
</dbReference>
<organism evidence="10 11">
    <name type="scientific">Aphidius gifuensis</name>
    <name type="common">Parasitoid wasp</name>
    <dbReference type="NCBI Taxonomy" id="684658"/>
    <lineage>
        <taxon>Eukaryota</taxon>
        <taxon>Metazoa</taxon>
        <taxon>Ecdysozoa</taxon>
        <taxon>Arthropoda</taxon>
        <taxon>Hexapoda</taxon>
        <taxon>Insecta</taxon>
        <taxon>Pterygota</taxon>
        <taxon>Neoptera</taxon>
        <taxon>Endopterygota</taxon>
        <taxon>Hymenoptera</taxon>
        <taxon>Apocrita</taxon>
        <taxon>Ichneumonoidea</taxon>
        <taxon>Braconidae</taxon>
        <taxon>Aphidiinae</taxon>
        <taxon>Aphidius</taxon>
    </lineage>
</organism>
<evidence type="ECO:0000259" key="9">
    <source>
        <dbReference type="PROSITE" id="PS50235"/>
    </source>
</evidence>
<accession>A0A834XWS4</accession>
<dbReference type="InterPro" id="IPR018200">
    <property type="entry name" value="USP_CS"/>
</dbReference>
<evidence type="ECO:0000256" key="4">
    <source>
        <dbReference type="ARBA" id="ARBA00022670"/>
    </source>
</evidence>
<dbReference type="GO" id="GO:0004843">
    <property type="term" value="F:cysteine-type deubiquitinase activity"/>
    <property type="evidence" value="ECO:0007669"/>
    <property type="project" value="UniProtKB-EC"/>
</dbReference>
<dbReference type="EMBL" id="JACMRX010000003">
    <property type="protein sequence ID" value="KAF7992221.1"/>
    <property type="molecule type" value="Genomic_DNA"/>
</dbReference>
<gene>
    <name evidence="10" type="ORF">HCN44_001546</name>
</gene>
<dbReference type="InterPro" id="IPR038765">
    <property type="entry name" value="Papain-like_cys_pep_sf"/>
</dbReference>
<protein>
    <recommendedName>
        <fullName evidence="3">ubiquitinyl hydrolase 1</fullName>
        <ecNumber evidence="3">3.4.19.12</ecNumber>
    </recommendedName>
</protein>
<evidence type="ECO:0000256" key="1">
    <source>
        <dbReference type="ARBA" id="ARBA00000707"/>
    </source>
</evidence>
<dbReference type="SUPFAM" id="SSF54001">
    <property type="entry name" value="Cysteine proteinases"/>
    <property type="match status" value="1"/>
</dbReference>
<comment type="caution">
    <text evidence="10">The sequence shown here is derived from an EMBL/GenBank/DDBJ whole genome shotgun (WGS) entry which is preliminary data.</text>
</comment>
<dbReference type="Pfam" id="PF00443">
    <property type="entry name" value="UCH"/>
    <property type="match status" value="1"/>
</dbReference>
<dbReference type="OrthoDB" id="429671at2759"/>
<dbReference type="Proteomes" id="UP000639338">
    <property type="component" value="Unassembled WGS sequence"/>
</dbReference>
<dbReference type="GO" id="GO:0016579">
    <property type="term" value="P:protein deubiquitination"/>
    <property type="evidence" value="ECO:0007669"/>
    <property type="project" value="InterPro"/>
</dbReference>
<evidence type="ECO:0000256" key="6">
    <source>
        <dbReference type="ARBA" id="ARBA00022801"/>
    </source>
</evidence>
<evidence type="ECO:0000256" key="2">
    <source>
        <dbReference type="ARBA" id="ARBA00005427"/>
    </source>
</evidence>
<feature type="compositionally biased region" description="Basic and acidic residues" evidence="8">
    <location>
        <begin position="164"/>
        <end position="178"/>
    </location>
</feature>
<feature type="compositionally biased region" description="Polar residues" evidence="8">
    <location>
        <begin position="516"/>
        <end position="526"/>
    </location>
</feature>
<dbReference type="InterPro" id="IPR050164">
    <property type="entry name" value="Peptidase_C19"/>
</dbReference>
<comment type="similarity">
    <text evidence="2">Belongs to the peptidase C19 family. USP10 subfamily.</text>
</comment>
<evidence type="ECO:0000256" key="3">
    <source>
        <dbReference type="ARBA" id="ARBA00012759"/>
    </source>
</evidence>
<dbReference type="FunFam" id="3.90.70.10:FF:000092">
    <property type="entry name" value="Ubiquitin carboxyl-terminal hydrolase"/>
    <property type="match status" value="1"/>
</dbReference>
<dbReference type="InterPro" id="IPR001394">
    <property type="entry name" value="Peptidase_C19_UCH"/>
</dbReference>
<keyword evidence="4" id="KW-0645">Protease</keyword>
<dbReference type="Gene3D" id="3.90.70.10">
    <property type="entry name" value="Cysteine proteinases"/>
    <property type="match status" value="1"/>
</dbReference>
<feature type="region of interest" description="Disordered" evidence="8">
    <location>
        <begin position="155"/>
        <end position="182"/>
    </location>
</feature>
<reference evidence="10 11" key="1">
    <citation type="submission" date="2020-08" db="EMBL/GenBank/DDBJ databases">
        <title>Aphidius gifuensis genome sequencing and assembly.</title>
        <authorList>
            <person name="Du Z."/>
        </authorList>
    </citation>
    <scope>NUCLEOTIDE SEQUENCE [LARGE SCALE GENOMIC DNA]</scope>
    <source>
        <strain evidence="10">YNYX2018</strain>
        <tissue evidence="10">Adults</tissue>
    </source>
</reference>
<dbReference type="AlphaFoldDB" id="A0A834XWS4"/>